<gene>
    <name evidence="1" type="ORF">CMV_028862</name>
</gene>
<dbReference type="EMBL" id="JRKL02012559">
    <property type="protein sequence ID" value="KAF3944699.1"/>
    <property type="molecule type" value="Genomic_DNA"/>
</dbReference>
<dbReference type="Pfam" id="PF04749">
    <property type="entry name" value="PLAC8"/>
    <property type="match status" value="1"/>
</dbReference>
<dbReference type="Proteomes" id="UP000737018">
    <property type="component" value="Unassembled WGS sequence"/>
</dbReference>
<evidence type="ECO:0000313" key="2">
    <source>
        <dbReference type="Proteomes" id="UP000737018"/>
    </source>
</evidence>
<protein>
    <submittedName>
        <fullName evidence="1">Uncharacterized protein</fullName>
    </submittedName>
</protein>
<dbReference type="NCBIfam" id="TIGR01571">
    <property type="entry name" value="A_thal_Cys_rich"/>
    <property type="match status" value="1"/>
</dbReference>
<dbReference type="InterPro" id="IPR006461">
    <property type="entry name" value="PLAC_motif_containing"/>
</dbReference>
<comment type="caution">
    <text evidence="1">The sequence shown here is derived from an EMBL/GenBank/DDBJ whole genome shotgun (WGS) entry which is preliminary data.</text>
</comment>
<dbReference type="AlphaFoldDB" id="A0A8J4VBL8"/>
<keyword evidence="2" id="KW-1185">Reference proteome</keyword>
<evidence type="ECO:0000313" key="1">
    <source>
        <dbReference type="EMBL" id="KAF3944699.1"/>
    </source>
</evidence>
<reference evidence="1" key="1">
    <citation type="submission" date="2020-03" db="EMBL/GenBank/DDBJ databases">
        <title>Castanea mollissima Vanexum genome sequencing.</title>
        <authorList>
            <person name="Staton M."/>
        </authorList>
    </citation>
    <scope>NUCLEOTIDE SEQUENCE</scope>
    <source>
        <tissue evidence="1">Leaf</tissue>
    </source>
</reference>
<accession>A0A8J4VBL8</accession>
<sequence length="297" mass="32579">MYPAVHDYETYASEHGPGPVLASGIPNTSPARPYVPSYVSPSMSARVVAGKWSTGLCYCCDNPENCFITCFCPCVTFGQIAEIVSRGSSNCAESGILYGLLGLTGFACLYSCSYRSKLRAQYDLEEAPCVDCLVHFFCATCALCQEYRELKSRGFDMGIGWEANLDRQRRGITVAPIVAPGMRRTTTNLLTPPPASTAALRNYARIHGNVNLEDHAEELMVSLDPSKAVANKIPTPPPRKYTAVSMLDGKNKISEFRNPTLYMDDEKLKAAGMKEGGYVPDTRYVLHDIDQEAKEQA</sequence>
<organism evidence="1 2">
    <name type="scientific">Castanea mollissima</name>
    <name type="common">Chinese chestnut</name>
    <dbReference type="NCBI Taxonomy" id="60419"/>
    <lineage>
        <taxon>Eukaryota</taxon>
        <taxon>Viridiplantae</taxon>
        <taxon>Streptophyta</taxon>
        <taxon>Embryophyta</taxon>
        <taxon>Tracheophyta</taxon>
        <taxon>Spermatophyta</taxon>
        <taxon>Magnoliopsida</taxon>
        <taxon>eudicotyledons</taxon>
        <taxon>Gunneridae</taxon>
        <taxon>Pentapetalae</taxon>
        <taxon>rosids</taxon>
        <taxon>fabids</taxon>
        <taxon>Fagales</taxon>
        <taxon>Fagaceae</taxon>
        <taxon>Castanea</taxon>
    </lineage>
</organism>
<name>A0A8J4VBL8_9ROSI</name>
<proteinExistence type="predicted"/>
<dbReference type="OrthoDB" id="1045822at2759"/>
<dbReference type="PANTHER" id="PTHR15907">
    <property type="entry name" value="DUF614 FAMILY PROTEIN-RELATED"/>
    <property type="match status" value="1"/>
</dbReference>